<name>A0A3M9MX34_9BACT</name>
<proteinExistence type="inferred from homology"/>
<evidence type="ECO:0000256" key="6">
    <source>
        <dbReference type="ARBA" id="ARBA00023141"/>
    </source>
</evidence>
<evidence type="ECO:0000256" key="2">
    <source>
        <dbReference type="ARBA" id="ARBA00022679"/>
    </source>
</evidence>
<dbReference type="GO" id="GO:0000287">
    <property type="term" value="F:magnesium ion binding"/>
    <property type="evidence" value="ECO:0007669"/>
    <property type="project" value="UniProtKB-UniRule"/>
</dbReference>
<evidence type="ECO:0000256" key="3">
    <source>
        <dbReference type="ARBA" id="ARBA00022741"/>
    </source>
</evidence>
<dbReference type="GO" id="GO:0004765">
    <property type="term" value="F:shikimate kinase activity"/>
    <property type="evidence" value="ECO:0007669"/>
    <property type="project" value="UniProtKB-UniRule"/>
</dbReference>
<feature type="binding site" evidence="7">
    <location>
        <position position="65"/>
    </location>
    <ligand>
        <name>substrate</name>
    </ligand>
</feature>
<keyword evidence="3 7" id="KW-0547">Nucleotide-binding</keyword>
<dbReference type="AlphaFoldDB" id="A0A3M9MX34"/>
<dbReference type="RefSeq" id="WP_123133170.1">
    <property type="nucleotide sequence ID" value="NZ_RJJE01000009.1"/>
</dbReference>
<comment type="function">
    <text evidence="7">Catalyzes the specific phosphorylation of the 3-hydroxyl group of shikimic acid using ATP as a cosubstrate.</text>
</comment>
<dbReference type="GO" id="GO:0008652">
    <property type="term" value="P:amino acid biosynthetic process"/>
    <property type="evidence" value="ECO:0007669"/>
    <property type="project" value="UniProtKB-KW"/>
</dbReference>
<dbReference type="InterPro" id="IPR027417">
    <property type="entry name" value="P-loop_NTPase"/>
</dbReference>
<reference evidence="8 9" key="1">
    <citation type="submission" date="2018-11" db="EMBL/GenBank/DDBJ databases">
        <title>Rufibacter latericius sp. nov., isolated from water in Baiyang Lake.</title>
        <authorList>
            <person name="Yang Y."/>
        </authorList>
    </citation>
    <scope>NUCLEOTIDE SEQUENCE [LARGE SCALE GENOMIC DNA]</scope>
    <source>
        <strain evidence="8 9">MCC P1</strain>
    </source>
</reference>
<keyword evidence="2 7" id="KW-0808">Transferase</keyword>
<dbReference type="GO" id="GO:0009423">
    <property type="term" value="P:chorismate biosynthetic process"/>
    <property type="evidence" value="ECO:0007669"/>
    <property type="project" value="UniProtKB-UniRule"/>
</dbReference>
<dbReference type="GO" id="GO:0005524">
    <property type="term" value="F:ATP binding"/>
    <property type="evidence" value="ECO:0007669"/>
    <property type="project" value="UniProtKB-UniRule"/>
</dbReference>
<evidence type="ECO:0000313" key="8">
    <source>
        <dbReference type="EMBL" id="RNI30089.1"/>
    </source>
</evidence>
<protein>
    <recommendedName>
        <fullName evidence="7">Shikimate kinase</fullName>
        <shortName evidence="7">SK</shortName>
        <ecNumber evidence="7">2.7.1.71</ecNumber>
    </recommendedName>
</protein>
<dbReference type="Gene3D" id="3.40.50.300">
    <property type="entry name" value="P-loop containing nucleotide triphosphate hydrolases"/>
    <property type="match status" value="1"/>
</dbReference>
<keyword evidence="4 7" id="KW-0418">Kinase</keyword>
<comment type="subcellular location">
    <subcellularLocation>
        <location evidence="7">Cytoplasm</location>
    </subcellularLocation>
</comment>
<evidence type="ECO:0000313" key="9">
    <source>
        <dbReference type="Proteomes" id="UP000271010"/>
    </source>
</evidence>
<comment type="catalytic activity">
    <reaction evidence="7">
        <text>shikimate + ATP = 3-phosphoshikimate + ADP + H(+)</text>
        <dbReference type="Rhea" id="RHEA:13121"/>
        <dbReference type="ChEBI" id="CHEBI:15378"/>
        <dbReference type="ChEBI" id="CHEBI:30616"/>
        <dbReference type="ChEBI" id="CHEBI:36208"/>
        <dbReference type="ChEBI" id="CHEBI:145989"/>
        <dbReference type="ChEBI" id="CHEBI:456216"/>
        <dbReference type="EC" id="2.7.1.71"/>
    </reaction>
</comment>
<feature type="binding site" evidence="7">
    <location>
        <position position="23"/>
    </location>
    <ligand>
        <name>Mg(2+)</name>
        <dbReference type="ChEBI" id="CHEBI:18420"/>
    </ligand>
</feature>
<dbReference type="Proteomes" id="UP000271010">
    <property type="component" value="Unassembled WGS sequence"/>
</dbReference>
<dbReference type="GO" id="GO:0005829">
    <property type="term" value="C:cytosol"/>
    <property type="evidence" value="ECO:0007669"/>
    <property type="project" value="TreeGrafter"/>
</dbReference>
<dbReference type="InterPro" id="IPR031322">
    <property type="entry name" value="Shikimate/glucono_kinase"/>
</dbReference>
<keyword evidence="7" id="KW-0460">Magnesium</keyword>
<keyword evidence="5 7" id="KW-0067">ATP-binding</keyword>
<comment type="subunit">
    <text evidence="7">Monomer.</text>
</comment>
<organism evidence="8 9">
    <name type="scientific">Rufibacter immobilis</name>
    <dbReference type="NCBI Taxonomy" id="1348778"/>
    <lineage>
        <taxon>Bacteria</taxon>
        <taxon>Pseudomonadati</taxon>
        <taxon>Bacteroidota</taxon>
        <taxon>Cytophagia</taxon>
        <taxon>Cytophagales</taxon>
        <taxon>Hymenobacteraceae</taxon>
        <taxon>Rufibacter</taxon>
    </lineage>
</organism>
<evidence type="ECO:0000256" key="5">
    <source>
        <dbReference type="ARBA" id="ARBA00022840"/>
    </source>
</evidence>
<feature type="binding site" evidence="7">
    <location>
        <position position="166"/>
    </location>
    <ligand>
        <name>ATP</name>
        <dbReference type="ChEBI" id="CHEBI:30616"/>
    </ligand>
</feature>
<feature type="binding site" evidence="7">
    <location>
        <position position="150"/>
    </location>
    <ligand>
        <name>substrate</name>
    </ligand>
</feature>
<sequence length="183" mass="20181">MPLSQEPRSAIVFLVGMPGCGKSTVGKALAGRLQFTFLDLDFLIEQREGLSVAQLFEQRGQAFFREAEAAALRSVTAAQGGVVLATGGGAPCFHGNMTYMVESGVAVYLKVSPQELAARFTAHDLQVRPLLRDKTPEELLQYLSHTLAQREPFYRQALLEIVVNERTVEEVTAVLQRQIMPFL</sequence>
<dbReference type="Pfam" id="PF01202">
    <property type="entry name" value="SKI"/>
    <property type="match status" value="1"/>
</dbReference>
<dbReference type="InterPro" id="IPR000623">
    <property type="entry name" value="Shikimate_kinase/TSH1"/>
</dbReference>
<evidence type="ECO:0000256" key="7">
    <source>
        <dbReference type="HAMAP-Rule" id="MF_00109"/>
    </source>
</evidence>
<dbReference type="CDD" id="cd00464">
    <property type="entry name" value="SK"/>
    <property type="match status" value="1"/>
</dbReference>
<keyword evidence="7" id="KW-0963">Cytoplasm</keyword>
<evidence type="ECO:0000256" key="4">
    <source>
        <dbReference type="ARBA" id="ARBA00022777"/>
    </source>
</evidence>
<dbReference type="PANTHER" id="PTHR21087:SF16">
    <property type="entry name" value="SHIKIMATE KINASE 1, CHLOROPLASTIC"/>
    <property type="match status" value="1"/>
</dbReference>
<comment type="cofactor">
    <cofactor evidence="7">
        <name>Mg(2+)</name>
        <dbReference type="ChEBI" id="CHEBI:18420"/>
    </cofactor>
    <text evidence="7">Binds 1 Mg(2+) ion per subunit.</text>
</comment>
<comment type="similarity">
    <text evidence="7">Belongs to the shikimate kinase family.</text>
</comment>
<evidence type="ECO:0000256" key="1">
    <source>
        <dbReference type="ARBA" id="ARBA00022605"/>
    </source>
</evidence>
<feature type="binding site" evidence="7">
    <location>
        <position position="128"/>
    </location>
    <ligand>
        <name>ATP</name>
        <dbReference type="ChEBI" id="CHEBI:30616"/>
    </ligand>
</feature>
<dbReference type="PANTHER" id="PTHR21087">
    <property type="entry name" value="SHIKIMATE KINASE"/>
    <property type="match status" value="1"/>
</dbReference>
<dbReference type="HAMAP" id="MF_00109">
    <property type="entry name" value="Shikimate_kinase"/>
    <property type="match status" value="1"/>
</dbReference>
<feature type="binding site" evidence="7">
    <location>
        <position position="41"/>
    </location>
    <ligand>
        <name>substrate</name>
    </ligand>
</feature>
<accession>A0A3M9MX34</accession>
<keyword evidence="1 7" id="KW-0028">Amino-acid biosynthesis</keyword>
<dbReference type="UniPathway" id="UPA00053">
    <property type="reaction ID" value="UER00088"/>
</dbReference>
<gene>
    <name evidence="7" type="primary">aroK</name>
    <name evidence="8" type="ORF">EFA69_11300</name>
</gene>
<feature type="binding site" evidence="7">
    <location>
        <position position="88"/>
    </location>
    <ligand>
        <name>substrate</name>
    </ligand>
</feature>
<dbReference type="EMBL" id="RJJE01000009">
    <property type="protein sequence ID" value="RNI30089.1"/>
    <property type="molecule type" value="Genomic_DNA"/>
</dbReference>
<comment type="pathway">
    <text evidence="7">Metabolic intermediate biosynthesis; chorismate biosynthesis; chorismate from D-erythrose 4-phosphate and phosphoenolpyruvate: step 5/7.</text>
</comment>
<comment type="caution">
    <text evidence="8">The sequence shown here is derived from an EMBL/GenBank/DDBJ whole genome shotgun (WGS) entry which is preliminary data.</text>
</comment>
<dbReference type="EC" id="2.7.1.71" evidence="7"/>
<keyword evidence="7" id="KW-0479">Metal-binding</keyword>
<feature type="binding site" evidence="7">
    <location>
        <begin position="19"/>
        <end position="24"/>
    </location>
    <ligand>
        <name>ATP</name>
        <dbReference type="ChEBI" id="CHEBI:30616"/>
    </ligand>
</feature>
<dbReference type="OrthoDB" id="9800332at2"/>
<dbReference type="SUPFAM" id="SSF52540">
    <property type="entry name" value="P-loop containing nucleoside triphosphate hydrolases"/>
    <property type="match status" value="1"/>
</dbReference>
<dbReference type="GO" id="GO:0009073">
    <property type="term" value="P:aromatic amino acid family biosynthetic process"/>
    <property type="evidence" value="ECO:0007669"/>
    <property type="project" value="UniProtKB-KW"/>
</dbReference>
<keyword evidence="9" id="KW-1185">Reference proteome</keyword>
<dbReference type="PRINTS" id="PR01100">
    <property type="entry name" value="SHIKIMTKNASE"/>
</dbReference>
<keyword evidence="6 7" id="KW-0057">Aromatic amino acid biosynthesis</keyword>